<dbReference type="AlphaFoldDB" id="A0A0L8VF89"/>
<dbReference type="EMBL" id="LGIA01000004">
    <property type="protein sequence ID" value="KOH47121.1"/>
    <property type="molecule type" value="Genomic_DNA"/>
</dbReference>
<gene>
    <name evidence="2" type="ORF">NC99_00560</name>
</gene>
<name>A0A0L8VF89_9BACT</name>
<proteinExistence type="predicted"/>
<organism evidence="2 3">
    <name type="scientific">Sunxiuqinia dokdonensis</name>
    <dbReference type="NCBI Taxonomy" id="1409788"/>
    <lineage>
        <taxon>Bacteria</taxon>
        <taxon>Pseudomonadati</taxon>
        <taxon>Bacteroidota</taxon>
        <taxon>Bacteroidia</taxon>
        <taxon>Marinilabiliales</taxon>
        <taxon>Prolixibacteraceae</taxon>
        <taxon>Sunxiuqinia</taxon>
    </lineage>
</organism>
<accession>A0A0L8VF89</accession>
<feature type="signal peptide" evidence="1">
    <location>
        <begin position="1"/>
        <end position="23"/>
    </location>
</feature>
<protein>
    <recommendedName>
        <fullName evidence="4">Outer membrane protein beta-barrel domain-containing protein</fullName>
    </recommendedName>
</protein>
<evidence type="ECO:0000313" key="3">
    <source>
        <dbReference type="Proteomes" id="UP000036958"/>
    </source>
</evidence>
<dbReference type="RefSeq" id="WP_053178650.1">
    <property type="nucleotide sequence ID" value="NZ_LGIA01000004.1"/>
</dbReference>
<keyword evidence="3" id="KW-1185">Reference proteome</keyword>
<sequence length="202" mass="22652">MNKNITSILLLICFVFLQSKLTAQSNIETKTLFGNNPKEFGFFVSPAVGITQMDGFNSLLLNLRGGLSINDKFLIGGYFKTSMNDIRPQSETVPNLYMDYWTVGGFTEYTLLSKKVIHVTFPLYIGYGEVEMDNESGFTGLGEANFLEIEPAALLEVNLHKYVRFNVGVGYRIVSQMNYRNFNQSDISGLTGCIGLKFGLFR</sequence>
<feature type="chain" id="PRO_5005591684" description="Outer membrane protein beta-barrel domain-containing protein" evidence="1">
    <location>
        <begin position="24"/>
        <end position="202"/>
    </location>
</feature>
<keyword evidence="1" id="KW-0732">Signal</keyword>
<evidence type="ECO:0000313" key="2">
    <source>
        <dbReference type="EMBL" id="KOH47121.1"/>
    </source>
</evidence>
<dbReference type="OrthoDB" id="1122635at2"/>
<reference evidence="3" key="1">
    <citation type="submission" date="2015-07" db="EMBL/GenBank/DDBJ databases">
        <title>Genome sequencing of Sunxiuqinia dokdonensis strain SK.</title>
        <authorList>
            <person name="Ahn S."/>
            <person name="Kim B.-C."/>
        </authorList>
    </citation>
    <scope>NUCLEOTIDE SEQUENCE [LARGE SCALE GENOMIC DNA]</scope>
    <source>
        <strain evidence="3">SK</strain>
    </source>
</reference>
<evidence type="ECO:0008006" key="4">
    <source>
        <dbReference type="Google" id="ProtNLM"/>
    </source>
</evidence>
<dbReference type="Proteomes" id="UP000036958">
    <property type="component" value="Unassembled WGS sequence"/>
</dbReference>
<comment type="caution">
    <text evidence="2">The sequence shown here is derived from an EMBL/GenBank/DDBJ whole genome shotgun (WGS) entry which is preliminary data.</text>
</comment>
<dbReference type="STRING" id="1409788.NC99_00560"/>
<evidence type="ECO:0000256" key="1">
    <source>
        <dbReference type="SAM" id="SignalP"/>
    </source>
</evidence>